<dbReference type="Pfam" id="PF03022">
    <property type="entry name" value="MRJP"/>
    <property type="match status" value="2"/>
</dbReference>
<dbReference type="PANTHER" id="PTHR10009">
    <property type="entry name" value="PROTEIN YELLOW-RELATED"/>
    <property type="match status" value="1"/>
</dbReference>
<gene>
    <name evidence="7" type="ORF">CLODIP_2_CD09125</name>
</gene>
<feature type="transmembrane region" description="Helical" evidence="5">
    <location>
        <begin position="377"/>
        <end position="396"/>
    </location>
</feature>
<name>A0A8S1DBG8_9INSE</name>
<accession>A0A8S1DBG8</accession>
<dbReference type="Proteomes" id="UP000494165">
    <property type="component" value="Unassembled WGS sequence"/>
</dbReference>
<feature type="compositionally biased region" description="Basic residues" evidence="4">
    <location>
        <begin position="452"/>
        <end position="462"/>
    </location>
</feature>
<keyword evidence="6" id="KW-0732">Signal</keyword>
<dbReference type="Gene3D" id="2.120.10.30">
    <property type="entry name" value="TolB, C-terminal domain"/>
    <property type="match status" value="1"/>
</dbReference>
<evidence type="ECO:0000256" key="4">
    <source>
        <dbReference type="SAM" id="MobiDB-lite"/>
    </source>
</evidence>
<dbReference type="GO" id="GO:0005576">
    <property type="term" value="C:extracellular region"/>
    <property type="evidence" value="ECO:0007669"/>
    <property type="project" value="UniProtKB-SubCell"/>
</dbReference>
<evidence type="ECO:0000313" key="7">
    <source>
        <dbReference type="EMBL" id="CAB3379974.1"/>
    </source>
</evidence>
<dbReference type="InterPro" id="IPR017996">
    <property type="entry name" value="MRJP/yellow-related"/>
</dbReference>
<comment type="subcellular location">
    <subcellularLocation>
        <location evidence="1">Secreted</location>
    </subcellularLocation>
</comment>
<evidence type="ECO:0000256" key="1">
    <source>
        <dbReference type="ARBA" id="ARBA00004613"/>
    </source>
</evidence>
<dbReference type="SUPFAM" id="SSF101898">
    <property type="entry name" value="NHL repeat"/>
    <property type="match status" value="1"/>
</dbReference>
<feature type="chain" id="PRO_5035726661" description="Bee-milk protein" evidence="6">
    <location>
        <begin position="20"/>
        <end position="527"/>
    </location>
</feature>
<keyword evidence="8" id="KW-1185">Reference proteome</keyword>
<evidence type="ECO:0008006" key="9">
    <source>
        <dbReference type="Google" id="ProtNLM"/>
    </source>
</evidence>
<sequence>MTPILCAIFLFGLSSLATAANFTQVFESNELDYEWPSEASRTQALEDGTFEPENIKPLNMAVNGTSIFLCLKKYNNIPATLVSLPTSSASSAPPKLTPFPSWHMHEYGNCDKIEEATGLEVDSVGRLWVLDSGSENCNAKLWIFNLSNNHTELIHRFPYQKLMHDLVLDETPNGTLAYIARWYQENFVVFSLERNKSWIVDTPRFKVLSFALSPNNEKEPRQLYLSKYNSKYLYSLSVATLRNGTLTANPQVIERWTAFNSYRMLMDNHGILYAAFLCRNYTSLWNTSQPAFVEQRFHEEPGLLIGRIGKGRPFTFALGQNGTIWIVVVDEGRQPKYRFLKVAVSENSYNFEDSRKRSSLRIPTTAKSHQLFTIIDIYFKVLSVVLLGLIMFRLLLKLKRQITLSQNTSEAQQMSIFRDAAPMEGQYKTVNDVQAITTPPSAILLIVNPRSAGKRKAKPRTFKKSEEAPRAPVENDGGPGQREPPCDDVAPAPSKSPCGEDATTSESAMSENLAMSTMYSDLGCNGE</sequence>
<keyword evidence="5" id="KW-0472">Membrane</keyword>
<evidence type="ECO:0000256" key="6">
    <source>
        <dbReference type="SAM" id="SignalP"/>
    </source>
</evidence>
<evidence type="ECO:0000256" key="2">
    <source>
        <dbReference type="ARBA" id="ARBA00009127"/>
    </source>
</evidence>
<evidence type="ECO:0000256" key="3">
    <source>
        <dbReference type="ARBA" id="ARBA00022525"/>
    </source>
</evidence>
<comment type="similarity">
    <text evidence="2">Belongs to the major royal jelly protein family.</text>
</comment>
<keyword evidence="5" id="KW-1133">Transmembrane helix</keyword>
<feature type="signal peptide" evidence="6">
    <location>
        <begin position="1"/>
        <end position="19"/>
    </location>
</feature>
<evidence type="ECO:0000313" key="8">
    <source>
        <dbReference type="Proteomes" id="UP000494165"/>
    </source>
</evidence>
<keyword evidence="3" id="KW-0964">Secreted</keyword>
<dbReference type="PANTHER" id="PTHR10009:SF18">
    <property type="entry name" value="PROTEIN YELLOW-LIKE PROTEIN"/>
    <property type="match status" value="1"/>
</dbReference>
<keyword evidence="5" id="KW-0812">Transmembrane</keyword>
<organism evidence="7 8">
    <name type="scientific">Cloeon dipterum</name>
    <dbReference type="NCBI Taxonomy" id="197152"/>
    <lineage>
        <taxon>Eukaryota</taxon>
        <taxon>Metazoa</taxon>
        <taxon>Ecdysozoa</taxon>
        <taxon>Arthropoda</taxon>
        <taxon>Hexapoda</taxon>
        <taxon>Insecta</taxon>
        <taxon>Pterygota</taxon>
        <taxon>Palaeoptera</taxon>
        <taxon>Ephemeroptera</taxon>
        <taxon>Pisciforma</taxon>
        <taxon>Baetidae</taxon>
        <taxon>Cloeon</taxon>
    </lineage>
</organism>
<proteinExistence type="inferred from homology"/>
<dbReference type="InterPro" id="IPR011042">
    <property type="entry name" value="6-blade_b-propeller_TolB-like"/>
</dbReference>
<feature type="compositionally biased region" description="Polar residues" evidence="4">
    <location>
        <begin position="502"/>
        <end position="519"/>
    </location>
</feature>
<feature type="region of interest" description="Disordered" evidence="4">
    <location>
        <begin position="449"/>
        <end position="527"/>
    </location>
</feature>
<dbReference type="AlphaFoldDB" id="A0A8S1DBG8"/>
<dbReference type="OrthoDB" id="9977471at2759"/>
<protein>
    <recommendedName>
        <fullName evidence="9">Bee-milk protein</fullName>
    </recommendedName>
</protein>
<evidence type="ECO:0000256" key="5">
    <source>
        <dbReference type="SAM" id="Phobius"/>
    </source>
</evidence>
<dbReference type="EMBL" id="CADEPI010000198">
    <property type="protein sequence ID" value="CAB3379974.1"/>
    <property type="molecule type" value="Genomic_DNA"/>
</dbReference>
<comment type="caution">
    <text evidence="7">The sequence shown here is derived from an EMBL/GenBank/DDBJ whole genome shotgun (WGS) entry which is preliminary data.</text>
</comment>
<reference evidence="7 8" key="1">
    <citation type="submission" date="2020-04" db="EMBL/GenBank/DDBJ databases">
        <authorList>
            <person name="Alioto T."/>
            <person name="Alioto T."/>
            <person name="Gomez Garrido J."/>
        </authorList>
    </citation>
    <scope>NUCLEOTIDE SEQUENCE [LARGE SCALE GENOMIC DNA]</scope>
</reference>